<protein>
    <submittedName>
        <fullName evidence="1">Uncharacterized protein</fullName>
    </submittedName>
</protein>
<gene>
    <name evidence="1" type="ORF">CUNI_LOCUS4645</name>
</gene>
<feature type="non-terminal residue" evidence="1">
    <location>
        <position position="1"/>
    </location>
</feature>
<accession>A0A8S3YPH4</accession>
<organism evidence="1 2">
    <name type="scientific">Candidula unifasciata</name>
    <dbReference type="NCBI Taxonomy" id="100452"/>
    <lineage>
        <taxon>Eukaryota</taxon>
        <taxon>Metazoa</taxon>
        <taxon>Spiralia</taxon>
        <taxon>Lophotrochozoa</taxon>
        <taxon>Mollusca</taxon>
        <taxon>Gastropoda</taxon>
        <taxon>Heterobranchia</taxon>
        <taxon>Euthyneura</taxon>
        <taxon>Panpulmonata</taxon>
        <taxon>Eupulmonata</taxon>
        <taxon>Stylommatophora</taxon>
        <taxon>Helicina</taxon>
        <taxon>Helicoidea</taxon>
        <taxon>Geomitridae</taxon>
        <taxon>Candidula</taxon>
    </lineage>
</organism>
<keyword evidence="2" id="KW-1185">Reference proteome</keyword>
<evidence type="ECO:0000313" key="1">
    <source>
        <dbReference type="EMBL" id="CAG5119087.1"/>
    </source>
</evidence>
<dbReference type="EMBL" id="CAJHNH020000654">
    <property type="protein sequence ID" value="CAG5119087.1"/>
    <property type="molecule type" value="Genomic_DNA"/>
</dbReference>
<evidence type="ECO:0000313" key="2">
    <source>
        <dbReference type="Proteomes" id="UP000678393"/>
    </source>
</evidence>
<dbReference type="AlphaFoldDB" id="A0A8S3YPH4"/>
<sequence length="73" mass="7817">RVSCVVCLLQWFAAWYPYLSVTSSNSEHFYTTKKSFTGFLLQSVVSQSTVGSFLLATDGCVCVLEVLLGGGGG</sequence>
<feature type="non-terminal residue" evidence="1">
    <location>
        <position position="73"/>
    </location>
</feature>
<reference evidence="1" key="1">
    <citation type="submission" date="2021-04" db="EMBL/GenBank/DDBJ databases">
        <authorList>
            <consortium name="Molecular Ecology Group"/>
        </authorList>
    </citation>
    <scope>NUCLEOTIDE SEQUENCE</scope>
</reference>
<comment type="caution">
    <text evidence="1">The sequence shown here is derived from an EMBL/GenBank/DDBJ whole genome shotgun (WGS) entry which is preliminary data.</text>
</comment>
<dbReference type="Proteomes" id="UP000678393">
    <property type="component" value="Unassembled WGS sequence"/>
</dbReference>
<proteinExistence type="predicted"/>
<name>A0A8S3YPH4_9EUPU</name>